<proteinExistence type="predicted"/>
<gene>
    <name evidence="2" type="ORF">B0H16DRAFT_1811064</name>
</gene>
<dbReference type="EMBL" id="JARKIB010000035">
    <property type="protein sequence ID" value="KAJ7761314.1"/>
    <property type="molecule type" value="Genomic_DNA"/>
</dbReference>
<evidence type="ECO:0000313" key="3">
    <source>
        <dbReference type="Proteomes" id="UP001215598"/>
    </source>
</evidence>
<name>A0AAD7JDX9_9AGAR</name>
<feature type="signal peptide" evidence="1">
    <location>
        <begin position="1"/>
        <end position="30"/>
    </location>
</feature>
<sequence length="320" mass="35306">MRRGGKEEDCRIKSARLLFLLAVIKPLTNASLAEIPASLLRSCIAVELFVSRAPGTAVALKLYQRPAQLCESILCATNGSTPEELVQERGEGLDGSRQTGVYRLRSPLAVGPYHTNARSVAMYSEGECIALAVFRVIRLRLGGLAIPSPNLGPRLRSYSAMTRPHGVASLQYARLYLPSEVGPGHRYLCNSIEIGKVEQWMGCQAPLSLSRPRIPCAAPFAVRQYRLLTPLSLELCSLVSHGRRFHQSHIYPRRSRLSPPRYRPRGWLRNSTRPPLRNSPHFAYESTVEQLAALCIREQPSSTQALRAVSNSAPSQGVDG</sequence>
<keyword evidence="1" id="KW-0732">Signal</keyword>
<dbReference type="Proteomes" id="UP001215598">
    <property type="component" value="Unassembled WGS sequence"/>
</dbReference>
<reference evidence="2" key="1">
    <citation type="submission" date="2023-03" db="EMBL/GenBank/DDBJ databases">
        <title>Massive genome expansion in bonnet fungi (Mycena s.s.) driven by repeated elements and novel gene families across ecological guilds.</title>
        <authorList>
            <consortium name="Lawrence Berkeley National Laboratory"/>
            <person name="Harder C.B."/>
            <person name="Miyauchi S."/>
            <person name="Viragh M."/>
            <person name="Kuo A."/>
            <person name="Thoen E."/>
            <person name="Andreopoulos B."/>
            <person name="Lu D."/>
            <person name="Skrede I."/>
            <person name="Drula E."/>
            <person name="Henrissat B."/>
            <person name="Morin E."/>
            <person name="Kohler A."/>
            <person name="Barry K."/>
            <person name="LaButti K."/>
            <person name="Morin E."/>
            <person name="Salamov A."/>
            <person name="Lipzen A."/>
            <person name="Mereny Z."/>
            <person name="Hegedus B."/>
            <person name="Baldrian P."/>
            <person name="Stursova M."/>
            <person name="Weitz H."/>
            <person name="Taylor A."/>
            <person name="Grigoriev I.V."/>
            <person name="Nagy L.G."/>
            <person name="Martin F."/>
            <person name="Kauserud H."/>
        </authorList>
    </citation>
    <scope>NUCLEOTIDE SEQUENCE</scope>
    <source>
        <strain evidence="2">CBHHK182m</strain>
    </source>
</reference>
<organism evidence="2 3">
    <name type="scientific">Mycena metata</name>
    <dbReference type="NCBI Taxonomy" id="1033252"/>
    <lineage>
        <taxon>Eukaryota</taxon>
        <taxon>Fungi</taxon>
        <taxon>Dikarya</taxon>
        <taxon>Basidiomycota</taxon>
        <taxon>Agaricomycotina</taxon>
        <taxon>Agaricomycetes</taxon>
        <taxon>Agaricomycetidae</taxon>
        <taxon>Agaricales</taxon>
        <taxon>Marasmiineae</taxon>
        <taxon>Mycenaceae</taxon>
        <taxon>Mycena</taxon>
    </lineage>
</organism>
<feature type="chain" id="PRO_5042083689" evidence="1">
    <location>
        <begin position="31"/>
        <end position="320"/>
    </location>
</feature>
<protein>
    <submittedName>
        <fullName evidence="2">Uncharacterized protein</fullName>
    </submittedName>
</protein>
<accession>A0AAD7JDX9</accession>
<keyword evidence="3" id="KW-1185">Reference proteome</keyword>
<evidence type="ECO:0000256" key="1">
    <source>
        <dbReference type="SAM" id="SignalP"/>
    </source>
</evidence>
<comment type="caution">
    <text evidence="2">The sequence shown here is derived from an EMBL/GenBank/DDBJ whole genome shotgun (WGS) entry which is preliminary data.</text>
</comment>
<evidence type="ECO:0000313" key="2">
    <source>
        <dbReference type="EMBL" id="KAJ7761314.1"/>
    </source>
</evidence>
<dbReference type="AlphaFoldDB" id="A0AAD7JDX9"/>